<reference evidence="2" key="1">
    <citation type="submission" date="2020-08" db="EMBL/GenBank/DDBJ databases">
        <title>Genome public.</title>
        <authorList>
            <person name="Liu C."/>
            <person name="Sun Q."/>
        </authorList>
    </citation>
    <scope>NUCLEOTIDE SEQUENCE</scope>
    <source>
        <strain evidence="2">H8</strain>
    </source>
</reference>
<dbReference type="InterPro" id="IPR036514">
    <property type="entry name" value="SGNH_hydro_sf"/>
</dbReference>
<comment type="caution">
    <text evidence="2">The sequence shown here is derived from an EMBL/GenBank/DDBJ whole genome shotgun (WGS) entry which is preliminary data.</text>
</comment>
<name>A0A926HZJ1_9FIRM</name>
<evidence type="ECO:0000313" key="2">
    <source>
        <dbReference type="EMBL" id="MBC8541503.1"/>
    </source>
</evidence>
<protein>
    <submittedName>
        <fullName evidence="2">DUF4886 domain-containing protein</fullName>
    </submittedName>
</protein>
<dbReference type="InterPro" id="IPR032616">
    <property type="entry name" value="DUF4886"/>
</dbReference>
<keyword evidence="3" id="KW-1185">Reference proteome</keyword>
<evidence type="ECO:0000313" key="3">
    <source>
        <dbReference type="Proteomes" id="UP000611762"/>
    </source>
</evidence>
<dbReference type="EMBL" id="JACRSU010000004">
    <property type="protein sequence ID" value="MBC8541503.1"/>
    <property type="molecule type" value="Genomic_DNA"/>
</dbReference>
<dbReference type="RefSeq" id="WP_249313525.1">
    <property type="nucleotide sequence ID" value="NZ_JACRSU010000004.1"/>
</dbReference>
<accession>A0A926HZJ1</accession>
<dbReference type="Proteomes" id="UP000611762">
    <property type="component" value="Unassembled WGS sequence"/>
</dbReference>
<dbReference type="AlphaFoldDB" id="A0A926HZJ1"/>
<sequence>MMKVLAIGNSFSQDATRYLRKIVQASGEDMKVVNLYIGGCPLSRHFKNMNNDERAYSLEFGGETTGFSVSIKDALQSDEWDFVTLQQVSHKSPDYKTYQPYLDALSAYVTFHAPCAKQVIHQTWAYEDGSARLTEEMGYETSTQMFSDIKAAYGKAAKAISADRIIPSGESMHLAVRHGFHNTHRDTFHASLGPGRYLLAATWFEALTEKSVVGNSFCDLDVPTDFDTISLMQEIAHEAVESYR</sequence>
<feature type="domain" description="DUF4886" evidence="1">
    <location>
        <begin position="3"/>
        <end position="224"/>
    </location>
</feature>
<gene>
    <name evidence="2" type="ORF">H8698_10995</name>
</gene>
<dbReference type="Pfam" id="PF16227">
    <property type="entry name" value="DUF4886"/>
    <property type="match status" value="1"/>
</dbReference>
<evidence type="ECO:0000259" key="1">
    <source>
        <dbReference type="Pfam" id="PF16227"/>
    </source>
</evidence>
<organism evidence="2 3">
    <name type="scientific">Congzhengia minquanensis</name>
    <dbReference type="NCBI Taxonomy" id="2763657"/>
    <lineage>
        <taxon>Bacteria</taxon>
        <taxon>Bacillati</taxon>
        <taxon>Bacillota</taxon>
        <taxon>Clostridia</taxon>
        <taxon>Eubacteriales</taxon>
        <taxon>Oscillospiraceae</taxon>
        <taxon>Congzhengia</taxon>
    </lineage>
</organism>
<proteinExistence type="predicted"/>
<dbReference type="Gene3D" id="3.40.50.1110">
    <property type="entry name" value="SGNH hydrolase"/>
    <property type="match status" value="1"/>
</dbReference>